<sequence length="424" mass="47293">MHNQPQLSVVVPTYNRAPLLRKTLESLADQRDPPPFEVIVADDGSADDSEQVAEEFSDRLAIRYRYQEDQGYRVAKARNMGAAIARAPILVFLDSGTLAGPDLLAGHLRGHAEHRPGPGSPARGAAVIGYTYGYRPYDPTPGLAESFTSLSPQQVYQRYLCDPQFRDSRHEALDKVDFSLTGLRMPWLFFWTLNVSVHAADYAAVAGFDERFHSWGGEDLELGYRLHRYGVPFACDTLPWAVEIPHERDREAGIASNKSNALRMLMAHADPAVEFFWALLTRDYIMFPAEDAYRDLVDWEDRVTDLDVRPEVDRGTADLPPGARVAVFGSGASVPGRGLRGALVDFDDRLLTGASVDCRFITHHGLGLRTPWPDNTFDRVMITSRLSRLWPQWGEVIRAEASRIGASVRCAPALDREAGEARTR</sequence>
<dbReference type="PANTHER" id="PTHR43685:SF3">
    <property type="entry name" value="SLR2126 PROTEIN"/>
    <property type="match status" value="1"/>
</dbReference>
<keyword evidence="5" id="KW-1185">Reference proteome</keyword>
<organism evidence="4 5">
    <name type="scientific">Sphaerisporangium aureirubrum</name>
    <dbReference type="NCBI Taxonomy" id="1544736"/>
    <lineage>
        <taxon>Bacteria</taxon>
        <taxon>Bacillati</taxon>
        <taxon>Actinomycetota</taxon>
        <taxon>Actinomycetes</taxon>
        <taxon>Streptosporangiales</taxon>
        <taxon>Streptosporangiaceae</taxon>
        <taxon>Sphaerisporangium</taxon>
    </lineage>
</organism>
<dbReference type="InterPro" id="IPR001173">
    <property type="entry name" value="Glyco_trans_2-like"/>
</dbReference>
<dbReference type="InterPro" id="IPR027791">
    <property type="entry name" value="Galactosyl_T_C"/>
</dbReference>
<dbReference type="EMBL" id="JBHSRF010000017">
    <property type="protein sequence ID" value="MFC6082491.1"/>
    <property type="molecule type" value="Genomic_DNA"/>
</dbReference>
<feature type="domain" description="Galactosyltransferase C-terminal" evidence="3">
    <location>
        <begin position="179"/>
        <end position="231"/>
    </location>
</feature>
<keyword evidence="4" id="KW-0328">Glycosyltransferase</keyword>
<accession>A0ABW1NHM4</accession>
<keyword evidence="1 4" id="KW-0808">Transferase</keyword>
<evidence type="ECO:0000313" key="5">
    <source>
        <dbReference type="Proteomes" id="UP001596137"/>
    </source>
</evidence>
<evidence type="ECO:0000259" key="2">
    <source>
        <dbReference type="Pfam" id="PF00535"/>
    </source>
</evidence>
<dbReference type="Proteomes" id="UP001596137">
    <property type="component" value="Unassembled WGS sequence"/>
</dbReference>
<protein>
    <submittedName>
        <fullName evidence="4">Glycosyltransferase</fullName>
        <ecNumber evidence="4">2.4.-.-</ecNumber>
    </submittedName>
</protein>
<evidence type="ECO:0000259" key="3">
    <source>
        <dbReference type="Pfam" id="PF02709"/>
    </source>
</evidence>
<dbReference type="GO" id="GO:0016757">
    <property type="term" value="F:glycosyltransferase activity"/>
    <property type="evidence" value="ECO:0007669"/>
    <property type="project" value="UniProtKB-KW"/>
</dbReference>
<evidence type="ECO:0000256" key="1">
    <source>
        <dbReference type="ARBA" id="ARBA00022679"/>
    </source>
</evidence>
<reference evidence="5" key="1">
    <citation type="journal article" date="2019" name="Int. J. Syst. Evol. Microbiol.">
        <title>The Global Catalogue of Microorganisms (GCM) 10K type strain sequencing project: providing services to taxonomists for standard genome sequencing and annotation.</title>
        <authorList>
            <consortium name="The Broad Institute Genomics Platform"/>
            <consortium name="The Broad Institute Genome Sequencing Center for Infectious Disease"/>
            <person name="Wu L."/>
            <person name="Ma J."/>
        </authorList>
    </citation>
    <scope>NUCLEOTIDE SEQUENCE [LARGE SCALE GENOMIC DNA]</scope>
    <source>
        <strain evidence="5">JCM 30346</strain>
    </source>
</reference>
<dbReference type="SUPFAM" id="SSF53448">
    <property type="entry name" value="Nucleotide-diphospho-sugar transferases"/>
    <property type="match status" value="1"/>
</dbReference>
<comment type="caution">
    <text evidence="4">The sequence shown here is derived from an EMBL/GenBank/DDBJ whole genome shotgun (WGS) entry which is preliminary data.</text>
</comment>
<dbReference type="Gene3D" id="3.90.550.10">
    <property type="entry name" value="Spore Coat Polysaccharide Biosynthesis Protein SpsA, Chain A"/>
    <property type="match status" value="1"/>
</dbReference>
<dbReference type="Pfam" id="PF02709">
    <property type="entry name" value="Glyco_transf_7C"/>
    <property type="match status" value="1"/>
</dbReference>
<proteinExistence type="predicted"/>
<gene>
    <name evidence="4" type="ORF">ACFP1K_15095</name>
</gene>
<name>A0ABW1NHM4_9ACTN</name>
<dbReference type="InterPro" id="IPR050834">
    <property type="entry name" value="Glycosyltransf_2"/>
</dbReference>
<dbReference type="Pfam" id="PF00535">
    <property type="entry name" value="Glycos_transf_2"/>
    <property type="match status" value="1"/>
</dbReference>
<evidence type="ECO:0000313" key="4">
    <source>
        <dbReference type="EMBL" id="MFC6082491.1"/>
    </source>
</evidence>
<feature type="domain" description="Glycosyltransferase 2-like" evidence="2">
    <location>
        <begin position="8"/>
        <end position="113"/>
    </location>
</feature>
<dbReference type="RefSeq" id="WP_380752603.1">
    <property type="nucleotide sequence ID" value="NZ_JBHSRF010000017.1"/>
</dbReference>
<dbReference type="EC" id="2.4.-.-" evidence="4"/>
<dbReference type="InterPro" id="IPR029044">
    <property type="entry name" value="Nucleotide-diphossugar_trans"/>
</dbReference>
<dbReference type="PANTHER" id="PTHR43685">
    <property type="entry name" value="GLYCOSYLTRANSFERASE"/>
    <property type="match status" value="1"/>
</dbReference>